<name>A0A9Q1C4Q2_HOLLE</name>
<proteinExistence type="predicted"/>
<reference evidence="1" key="1">
    <citation type="submission" date="2021-10" db="EMBL/GenBank/DDBJ databases">
        <title>Tropical sea cucumber genome reveals ecological adaptation and Cuvierian tubules defense mechanism.</title>
        <authorList>
            <person name="Chen T."/>
        </authorList>
    </citation>
    <scope>NUCLEOTIDE SEQUENCE</scope>
    <source>
        <strain evidence="1">Nanhai2018</strain>
        <tissue evidence="1">Muscle</tissue>
    </source>
</reference>
<organism evidence="1 2">
    <name type="scientific">Holothuria leucospilota</name>
    <name type="common">Black long sea cucumber</name>
    <name type="synonym">Mertensiothuria leucospilota</name>
    <dbReference type="NCBI Taxonomy" id="206669"/>
    <lineage>
        <taxon>Eukaryota</taxon>
        <taxon>Metazoa</taxon>
        <taxon>Echinodermata</taxon>
        <taxon>Eleutherozoa</taxon>
        <taxon>Echinozoa</taxon>
        <taxon>Holothuroidea</taxon>
        <taxon>Aspidochirotacea</taxon>
        <taxon>Aspidochirotida</taxon>
        <taxon>Holothuriidae</taxon>
        <taxon>Holothuria</taxon>
    </lineage>
</organism>
<dbReference type="PANTHER" id="PTHR47027:SF26">
    <property type="entry name" value="REVERSE TRANSCRIPTASE DOMAIN-CONTAINING PROTEIN"/>
    <property type="match status" value="1"/>
</dbReference>
<dbReference type="AlphaFoldDB" id="A0A9Q1C4Q2"/>
<protein>
    <recommendedName>
        <fullName evidence="3">Endonuclease/exonuclease/phosphatase domain-containing protein</fullName>
    </recommendedName>
</protein>
<dbReference type="EMBL" id="JAIZAY010000008">
    <property type="protein sequence ID" value="KAJ8038120.1"/>
    <property type="molecule type" value="Genomic_DNA"/>
</dbReference>
<dbReference type="PANTHER" id="PTHR47027">
    <property type="entry name" value="REVERSE TRANSCRIPTASE DOMAIN-CONTAINING PROTEIN"/>
    <property type="match status" value="1"/>
</dbReference>
<dbReference type="Proteomes" id="UP001152320">
    <property type="component" value="Chromosome 8"/>
</dbReference>
<gene>
    <name evidence="1" type="ORF">HOLleu_19106</name>
</gene>
<sequence>MTNPMDVKGRFYEELDLLIASVPQTDKLVLLGDFNARKTAFNNIRQTVQTELRNMQDSWLSKKADETQIFADSNNVRCLYEALNTVYGPRSSGSSPVLNADGTKLLTDRKQILEIWAEHFNSALNRSSSITNDVIDRLPQSKWYRIKYRTDNKLFNIRRMQAATKVKENRIRDLLFADDCALNATNEHTMQLEMDRSSTACDNFGLTTSTKKTEVMYQPAPGKPHTNPEITVKGQTLQAVHKFTYLGSTLTNAVNIDVEVNNRIAKACAFGRLHKNVWDRRGIRLTTKLEVYRAVILSTLLYACETWTICSRHGNGSSIASI</sequence>
<dbReference type="OrthoDB" id="425014at2759"/>
<evidence type="ECO:0000313" key="1">
    <source>
        <dbReference type="EMBL" id="KAJ8038120.1"/>
    </source>
</evidence>
<comment type="caution">
    <text evidence="1">The sequence shown here is derived from an EMBL/GenBank/DDBJ whole genome shotgun (WGS) entry which is preliminary data.</text>
</comment>
<keyword evidence="2" id="KW-1185">Reference proteome</keyword>
<evidence type="ECO:0000313" key="2">
    <source>
        <dbReference type="Proteomes" id="UP001152320"/>
    </source>
</evidence>
<evidence type="ECO:0008006" key="3">
    <source>
        <dbReference type="Google" id="ProtNLM"/>
    </source>
</evidence>
<accession>A0A9Q1C4Q2</accession>